<dbReference type="InterPro" id="IPR008532">
    <property type="entry name" value="NFACT_RNA-bd"/>
</dbReference>
<evidence type="ECO:0000313" key="3">
    <source>
        <dbReference type="Proteomes" id="UP000604391"/>
    </source>
</evidence>
<name>A0A832ULM3_9ARCH</name>
<evidence type="ECO:0000259" key="1">
    <source>
        <dbReference type="Pfam" id="PF05670"/>
    </source>
</evidence>
<dbReference type="Gene3D" id="2.30.310.10">
    <property type="entry name" value="ibrinogen binding protein from staphylococcus aureus domain"/>
    <property type="match status" value="1"/>
</dbReference>
<proteinExistence type="predicted"/>
<dbReference type="GO" id="GO:1990112">
    <property type="term" value="C:RQC complex"/>
    <property type="evidence" value="ECO:0007669"/>
    <property type="project" value="TreeGrafter"/>
</dbReference>
<dbReference type="Proteomes" id="UP000604391">
    <property type="component" value="Unassembled WGS sequence"/>
</dbReference>
<comment type="caution">
    <text evidence="2">The sequence shown here is derived from an EMBL/GenBank/DDBJ whole genome shotgun (WGS) entry which is preliminary data.</text>
</comment>
<accession>A0A832ULM3</accession>
<dbReference type="PANTHER" id="PTHR15239">
    <property type="entry name" value="NUCLEAR EXPORT MEDIATOR FACTOR NEMF"/>
    <property type="match status" value="1"/>
</dbReference>
<gene>
    <name evidence="2" type="ORF">H1011_01295</name>
</gene>
<dbReference type="InterPro" id="IPR051608">
    <property type="entry name" value="RQC_Subunit_NEMF"/>
</dbReference>
<dbReference type="EMBL" id="DVAD01000007">
    <property type="protein sequence ID" value="HIJ99443.1"/>
    <property type="molecule type" value="Genomic_DNA"/>
</dbReference>
<dbReference type="GO" id="GO:0072344">
    <property type="term" value="P:rescue of stalled ribosome"/>
    <property type="evidence" value="ECO:0007669"/>
    <property type="project" value="TreeGrafter"/>
</dbReference>
<dbReference type="GO" id="GO:0043023">
    <property type="term" value="F:ribosomal large subunit binding"/>
    <property type="evidence" value="ECO:0007669"/>
    <property type="project" value="TreeGrafter"/>
</dbReference>
<dbReference type="GO" id="GO:0000049">
    <property type="term" value="F:tRNA binding"/>
    <property type="evidence" value="ECO:0007669"/>
    <property type="project" value="TreeGrafter"/>
</dbReference>
<feature type="domain" description="NFACT RNA-binding" evidence="1">
    <location>
        <begin position="364"/>
        <end position="477"/>
    </location>
</feature>
<reference evidence="2 3" key="1">
    <citation type="journal article" name="Nat. Commun.">
        <title>Undinarchaeota illuminate DPANN phylogeny and the impact of gene transfer on archaeal evolution.</title>
        <authorList>
            <person name="Dombrowski N."/>
            <person name="Williams T.A."/>
            <person name="Sun J."/>
            <person name="Woodcroft B.J."/>
            <person name="Lee J.H."/>
            <person name="Minh B.Q."/>
            <person name="Rinke C."/>
            <person name="Spang A."/>
        </authorList>
    </citation>
    <scope>NUCLEOTIDE SEQUENCE [LARGE SCALE GENOMIC DNA]</scope>
    <source>
        <strain evidence="2">MAG_bin17</strain>
    </source>
</reference>
<keyword evidence="3" id="KW-1185">Reference proteome</keyword>
<evidence type="ECO:0000313" key="2">
    <source>
        <dbReference type="EMBL" id="HIJ99443.1"/>
    </source>
</evidence>
<dbReference type="AlphaFoldDB" id="A0A832ULM3"/>
<protein>
    <submittedName>
        <fullName evidence="2">NFACT family protein</fullName>
    </submittedName>
</protein>
<dbReference type="Pfam" id="PF05833">
    <property type="entry name" value="NFACT_N"/>
    <property type="match status" value="1"/>
</dbReference>
<organism evidence="2 3">
    <name type="scientific">Candidatus Undinarchaeum marinum</name>
    <dbReference type="NCBI Taxonomy" id="2756141"/>
    <lineage>
        <taxon>Archaea</taxon>
        <taxon>Candidatus Undinarchaeota</taxon>
        <taxon>Candidatus Undinarchaeia</taxon>
        <taxon>Candidatus Undinarchaeales</taxon>
        <taxon>Candidatus Undinarchaeaceae</taxon>
        <taxon>Candidatus Undinarchaeum</taxon>
    </lineage>
</organism>
<sequence>MSKKELSSLDMLAIVSELKHLEGKRVSKIYQKGDSIYIRLQGQNLLAITLGGAYLTNYSTSFSKNPSGFSMLLRKHIGNSKLQSIEQHGFDRVFLFHFSGKEQRTLVAEMFRNGNIMLLDESQKILMPLRRQKWKGRTLKPHELYKFPPESSNPLKLSEKELEETLSEKKELVKVLATKLNFGGVYAEELCTRSQIDKTTQADSLIKKDITSLHKTIEKILKEAASPKPHNREGRPYPIKVSNSEKSEFKTFNEAVDKYFSADSEEISEEELRQSKILKKQKEQVSKLLTDSKTFREQADELSKKGEFEKSGELYEKSKKSKGKIDGLLKSIKKTEKNLGSAKKKAEKEAPVLKEPVKREWYEKFRWFISSDGFLIIGGKDATTNEIIIKKHTEPKDLVFHADVTGAPFCVVKTSGTDSKDIPKTTLSETAEFAVSYSKAWQRGLGAADVYWVHPEQVSKSAPSGEHIGKGAFMIRGKKNYFRNTELKIAVGITKTWAVVGGPEKSVENQSKYFSVIIPGPIKSSDIAKKAKASWIKKASKEDSEKLKNIKLDEIQRFIPTGKGGIHAKSR</sequence>
<dbReference type="PANTHER" id="PTHR15239:SF6">
    <property type="entry name" value="RIBOSOME QUALITY CONTROL COMPLEX SUBUNIT NEMF"/>
    <property type="match status" value="1"/>
</dbReference>
<dbReference type="Pfam" id="PF05670">
    <property type="entry name" value="NFACT-R_1"/>
    <property type="match status" value="1"/>
</dbReference>